<evidence type="ECO:0000313" key="1">
    <source>
        <dbReference type="EMBL" id="KAK3794928.1"/>
    </source>
</evidence>
<organism evidence="1 2">
    <name type="scientific">Elysia crispata</name>
    <name type="common">lettuce slug</name>
    <dbReference type="NCBI Taxonomy" id="231223"/>
    <lineage>
        <taxon>Eukaryota</taxon>
        <taxon>Metazoa</taxon>
        <taxon>Spiralia</taxon>
        <taxon>Lophotrochozoa</taxon>
        <taxon>Mollusca</taxon>
        <taxon>Gastropoda</taxon>
        <taxon>Heterobranchia</taxon>
        <taxon>Euthyneura</taxon>
        <taxon>Panpulmonata</taxon>
        <taxon>Sacoglossa</taxon>
        <taxon>Placobranchoidea</taxon>
        <taxon>Plakobranchidae</taxon>
        <taxon>Elysia</taxon>
    </lineage>
</organism>
<sequence length="106" mass="11980">MLHYLCGSINIGAVSQKATAWSSSLAAPDDPAGLDKSTLNAADLTCIQDCRSKSTKWMKRTKLETRSLPKIAWIKLDAFICSTYWDQRMKIKVCHAWRTDIFLLQT</sequence>
<gene>
    <name evidence="1" type="ORF">RRG08_001075</name>
</gene>
<reference evidence="1" key="1">
    <citation type="journal article" date="2023" name="G3 (Bethesda)">
        <title>A reference genome for the long-term kleptoplast-retaining sea slug Elysia crispata morphotype clarki.</title>
        <authorList>
            <person name="Eastman K.E."/>
            <person name="Pendleton A.L."/>
            <person name="Shaikh M.A."/>
            <person name="Suttiyut T."/>
            <person name="Ogas R."/>
            <person name="Tomko P."/>
            <person name="Gavelis G."/>
            <person name="Widhalm J.R."/>
            <person name="Wisecaver J.H."/>
        </authorList>
    </citation>
    <scope>NUCLEOTIDE SEQUENCE</scope>
    <source>
        <strain evidence="1">ECLA1</strain>
    </source>
</reference>
<keyword evidence="2" id="KW-1185">Reference proteome</keyword>
<dbReference type="AlphaFoldDB" id="A0AAE1AVZ2"/>
<evidence type="ECO:0000313" key="2">
    <source>
        <dbReference type="Proteomes" id="UP001283361"/>
    </source>
</evidence>
<name>A0AAE1AVZ2_9GAST</name>
<dbReference type="Proteomes" id="UP001283361">
    <property type="component" value="Unassembled WGS sequence"/>
</dbReference>
<accession>A0AAE1AVZ2</accession>
<comment type="caution">
    <text evidence="1">The sequence shown here is derived from an EMBL/GenBank/DDBJ whole genome shotgun (WGS) entry which is preliminary data.</text>
</comment>
<proteinExistence type="predicted"/>
<protein>
    <submittedName>
        <fullName evidence="1">Uncharacterized protein</fullName>
    </submittedName>
</protein>
<dbReference type="EMBL" id="JAWDGP010001087">
    <property type="protein sequence ID" value="KAK3794928.1"/>
    <property type="molecule type" value="Genomic_DNA"/>
</dbReference>